<dbReference type="PANTHER" id="PTHR33413">
    <property type="entry name" value="EXPRESSED PROTEIN"/>
    <property type="match status" value="1"/>
</dbReference>
<keyword evidence="2" id="KW-1185">Reference proteome</keyword>
<evidence type="ECO:0000313" key="2">
    <source>
        <dbReference type="Proteomes" id="UP000228380"/>
    </source>
</evidence>
<dbReference type="RefSeq" id="XP_038974821.1">
    <property type="nucleotide sequence ID" value="XM_039118893.1"/>
</dbReference>
<proteinExistence type="predicted"/>
<name>A0A8B8ZKW0_PHODC</name>
<evidence type="ECO:0000313" key="3">
    <source>
        <dbReference type="RefSeq" id="XP_038974821.1"/>
    </source>
</evidence>
<feature type="compositionally biased region" description="Polar residues" evidence="1">
    <location>
        <begin position="175"/>
        <end position="185"/>
    </location>
</feature>
<reference evidence="3" key="1">
    <citation type="submission" date="2025-08" db="UniProtKB">
        <authorList>
            <consortium name="RefSeq"/>
        </authorList>
    </citation>
    <scope>IDENTIFICATION</scope>
    <source>
        <tissue evidence="3">Young leaves</tissue>
    </source>
</reference>
<dbReference type="PANTHER" id="PTHR33413:SF1">
    <property type="entry name" value="EXPRESSED PROTEIN"/>
    <property type="match status" value="1"/>
</dbReference>
<dbReference type="KEGG" id="pda:120106046"/>
<feature type="region of interest" description="Disordered" evidence="1">
    <location>
        <begin position="104"/>
        <end position="185"/>
    </location>
</feature>
<feature type="compositionally biased region" description="Low complexity" evidence="1">
    <location>
        <begin position="153"/>
        <end position="167"/>
    </location>
</feature>
<sequence length="185" mass="20788">MGNCQAAEAATVVIQHPSERLERVHWQLKANEVMAANPGYYVAVIVTTMSSASNSPVRHLKLLRPDDTLLIGHVYHLISFEEVLREFGSRKKVRLNKFLMSKQENRRKSYNHRERKARGGTDGDIGDGDSNQENSSCSMMVEAKQEEEETHQVGNSNIDISSSGGSVSRHRQWRPTLQSIAETVL</sequence>
<dbReference type="InterPro" id="IPR025322">
    <property type="entry name" value="PADRE_dom"/>
</dbReference>
<evidence type="ECO:0000256" key="1">
    <source>
        <dbReference type="SAM" id="MobiDB-lite"/>
    </source>
</evidence>
<gene>
    <name evidence="3" type="primary">LOC120106046</name>
</gene>
<dbReference type="GeneID" id="120106046"/>
<dbReference type="Proteomes" id="UP000228380">
    <property type="component" value="Unplaced"/>
</dbReference>
<dbReference type="Pfam" id="PF14009">
    <property type="entry name" value="PADRE"/>
    <property type="match status" value="1"/>
</dbReference>
<protein>
    <submittedName>
        <fullName evidence="3">Uncharacterized protein LOC120106046</fullName>
    </submittedName>
</protein>
<accession>A0A8B8ZKW0</accession>
<organism evidence="2 3">
    <name type="scientific">Phoenix dactylifera</name>
    <name type="common">Date palm</name>
    <dbReference type="NCBI Taxonomy" id="42345"/>
    <lineage>
        <taxon>Eukaryota</taxon>
        <taxon>Viridiplantae</taxon>
        <taxon>Streptophyta</taxon>
        <taxon>Embryophyta</taxon>
        <taxon>Tracheophyta</taxon>
        <taxon>Spermatophyta</taxon>
        <taxon>Magnoliopsida</taxon>
        <taxon>Liliopsida</taxon>
        <taxon>Arecaceae</taxon>
        <taxon>Coryphoideae</taxon>
        <taxon>Phoeniceae</taxon>
        <taxon>Phoenix</taxon>
    </lineage>
</organism>
<dbReference type="AlphaFoldDB" id="A0A8B8ZKW0"/>
<dbReference type="OrthoDB" id="747498at2759"/>
<feature type="compositionally biased region" description="Basic residues" evidence="1">
    <location>
        <begin position="108"/>
        <end position="118"/>
    </location>
</feature>